<accession>A0AAV5DUG4</accession>
<dbReference type="AlphaFoldDB" id="A0AAV5DUG4"/>
<keyword evidence="3" id="KW-1185">Reference proteome</keyword>
<proteinExistence type="predicted"/>
<sequence>MGHGGPEVGLNVLFLPKIRRQFSGSLPAENGHSSQLPIADGHNSDSTLDQPVAMKFEAQLKRRIHHSIKSKNRSIGCMLTEASKFDGKPNELLTEE</sequence>
<dbReference type="Proteomes" id="UP001054889">
    <property type="component" value="Unassembled WGS sequence"/>
</dbReference>
<evidence type="ECO:0000313" key="3">
    <source>
        <dbReference type="Proteomes" id="UP001054889"/>
    </source>
</evidence>
<gene>
    <name evidence="2" type="primary">gb00650</name>
    <name evidence="2" type="ORF">PR202_gb00650</name>
</gene>
<comment type="caution">
    <text evidence="2">The sequence shown here is derived from an EMBL/GenBank/DDBJ whole genome shotgun (WGS) entry which is preliminary data.</text>
</comment>
<feature type="region of interest" description="Disordered" evidence="1">
    <location>
        <begin position="24"/>
        <end position="48"/>
    </location>
</feature>
<protein>
    <submittedName>
        <fullName evidence="2">Uncharacterized protein</fullName>
    </submittedName>
</protein>
<evidence type="ECO:0000313" key="2">
    <source>
        <dbReference type="EMBL" id="GJN13894.1"/>
    </source>
</evidence>
<evidence type="ECO:0000256" key="1">
    <source>
        <dbReference type="SAM" id="MobiDB-lite"/>
    </source>
</evidence>
<dbReference type="EMBL" id="BQKI01000071">
    <property type="protein sequence ID" value="GJN13894.1"/>
    <property type="molecule type" value="Genomic_DNA"/>
</dbReference>
<reference evidence="2" key="1">
    <citation type="journal article" date="2018" name="DNA Res.">
        <title>Multiple hybrid de novo genome assembly of finger millet, an orphan allotetraploid crop.</title>
        <authorList>
            <person name="Hatakeyama M."/>
            <person name="Aluri S."/>
            <person name="Balachadran M.T."/>
            <person name="Sivarajan S.R."/>
            <person name="Patrignani A."/>
            <person name="Gruter S."/>
            <person name="Poveda L."/>
            <person name="Shimizu-Inatsugi R."/>
            <person name="Baeten J."/>
            <person name="Francoijs K.J."/>
            <person name="Nataraja K.N."/>
            <person name="Reddy Y.A.N."/>
            <person name="Phadnis S."/>
            <person name="Ravikumar R.L."/>
            <person name="Schlapbach R."/>
            <person name="Sreeman S.M."/>
            <person name="Shimizu K.K."/>
        </authorList>
    </citation>
    <scope>NUCLEOTIDE SEQUENCE</scope>
</reference>
<organism evidence="2 3">
    <name type="scientific">Eleusine coracana subsp. coracana</name>
    <dbReference type="NCBI Taxonomy" id="191504"/>
    <lineage>
        <taxon>Eukaryota</taxon>
        <taxon>Viridiplantae</taxon>
        <taxon>Streptophyta</taxon>
        <taxon>Embryophyta</taxon>
        <taxon>Tracheophyta</taxon>
        <taxon>Spermatophyta</taxon>
        <taxon>Magnoliopsida</taxon>
        <taxon>Liliopsida</taxon>
        <taxon>Poales</taxon>
        <taxon>Poaceae</taxon>
        <taxon>PACMAD clade</taxon>
        <taxon>Chloridoideae</taxon>
        <taxon>Cynodonteae</taxon>
        <taxon>Eleusininae</taxon>
        <taxon>Eleusine</taxon>
    </lineage>
</organism>
<reference evidence="2" key="2">
    <citation type="submission" date="2021-12" db="EMBL/GenBank/DDBJ databases">
        <title>Resequencing data analysis of finger millet.</title>
        <authorList>
            <person name="Hatakeyama M."/>
            <person name="Aluri S."/>
            <person name="Balachadran M.T."/>
            <person name="Sivarajan S.R."/>
            <person name="Poveda L."/>
            <person name="Shimizu-Inatsugi R."/>
            <person name="Schlapbach R."/>
            <person name="Sreeman S.M."/>
            <person name="Shimizu K.K."/>
        </authorList>
    </citation>
    <scope>NUCLEOTIDE SEQUENCE</scope>
</reference>
<name>A0AAV5DUG4_ELECO</name>